<dbReference type="InterPro" id="IPR051821">
    <property type="entry name" value="Asp/Asn_beta-hydroxylase"/>
</dbReference>
<dbReference type="Proteomes" id="UP001165122">
    <property type="component" value="Unassembled WGS sequence"/>
</dbReference>
<dbReference type="GO" id="GO:0016020">
    <property type="term" value="C:membrane"/>
    <property type="evidence" value="ECO:0007669"/>
    <property type="project" value="TreeGrafter"/>
</dbReference>
<dbReference type="Gene3D" id="2.60.120.330">
    <property type="entry name" value="B-lactam Antibiotic, Isopenicillin N Synthase, Chain"/>
    <property type="match status" value="1"/>
</dbReference>
<accession>A0A9W7KZ58</accession>
<evidence type="ECO:0000256" key="2">
    <source>
        <dbReference type="ARBA" id="ARBA00022964"/>
    </source>
</evidence>
<dbReference type="AlphaFoldDB" id="A0A9W7KZ58"/>
<organism evidence="6 7">
    <name type="scientific">Triparma laevis f. longispina</name>
    <dbReference type="NCBI Taxonomy" id="1714387"/>
    <lineage>
        <taxon>Eukaryota</taxon>
        <taxon>Sar</taxon>
        <taxon>Stramenopiles</taxon>
        <taxon>Ochrophyta</taxon>
        <taxon>Bolidophyceae</taxon>
        <taxon>Parmales</taxon>
        <taxon>Triparmaceae</taxon>
        <taxon>Triparma</taxon>
    </lineage>
</organism>
<feature type="region of interest" description="Disordered" evidence="4">
    <location>
        <begin position="21"/>
        <end position="46"/>
    </location>
</feature>
<feature type="compositionally biased region" description="Polar residues" evidence="4">
    <location>
        <begin position="30"/>
        <end position="42"/>
    </location>
</feature>
<reference evidence="7" key="1">
    <citation type="journal article" date="2023" name="Commun. Biol.">
        <title>Genome analysis of Parmales, the sister group of diatoms, reveals the evolutionary specialization of diatoms from phago-mixotrophs to photoautotrophs.</title>
        <authorList>
            <person name="Ban H."/>
            <person name="Sato S."/>
            <person name="Yoshikawa S."/>
            <person name="Yamada K."/>
            <person name="Nakamura Y."/>
            <person name="Ichinomiya M."/>
            <person name="Sato N."/>
            <person name="Blanc-Mathieu R."/>
            <person name="Endo H."/>
            <person name="Kuwata A."/>
            <person name="Ogata H."/>
        </authorList>
    </citation>
    <scope>NUCLEOTIDE SEQUENCE [LARGE SCALE GENOMIC DNA]</scope>
    <source>
        <strain evidence="7">NIES 3700</strain>
    </source>
</reference>
<evidence type="ECO:0000259" key="5">
    <source>
        <dbReference type="Pfam" id="PF05118"/>
    </source>
</evidence>
<evidence type="ECO:0000313" key="7">
    <source>
        <dbReference type="Proteomes" id="UP001165122"/>
    </source>
</evidence>
<comment type="similarity">
    <text evidence="1">Belongs to the aspartyl/asparaginyl beta-hydroxylase family.</text>
</comment>
<name>A0A9W7KZ58_9STRA</name>
<feature type="domain" description="Aspartyl/asparaginy/proline hydroxylase" evidence="5">
    <location>
        <begin position="139"/>
        <end position="303"/>
    </location>
</feature>
<keyword evidence="3" id="KW-0560">Oxidoreductase</keyword>
<dbReference type="PANTHER" id="PTHR46332">
    <property type="entry name" value="ASPARTATE BETA-HYDROXYLASE DOMAIN-CONTAINING PROTEIN 2"/>
    <property type="match status" value="1"/>
</dbReference>
<dbReference type="OrthoDB" id="438431at2759"/>
<gene>
    <name evidence="6" type="ORF">TrLO_g13411</name>
</gene>
<dbReference type="GO" id="GO:0051213">
    <property type="term" value="F:dioxygenase activity"/>
    <property type="evidence" value="ECO:0007669"/>
    <property type="project" value="UniProtKB-KW"/>
</dbReference>
<comment type="caution">
    <text evidence="6">The sequence shown here is derived from an EMBL/GenBank/DDBJ whole genome shotgun (WGS) entry which is preliminary data.</text>
</comment>
<dbReference type="InterPro" id="IPR007803">
    <property type="entry name" value="Asp/Arg/Pro-Hydrxlase"/>
</dbReference>
<keyword evidence="2" id="KW-0223">Dioxygenase</keyword>
<dbReference type="PANTHER" id="PTHR46332:SF5">
    <property type="entry name" value="ASPARTATE BETA-HYDROXYLASE DOMAIN CONTAINING 2"/>
    <property type="match status" value="1"/>
</dbReference>
<dbReference type="EMBL" id="BRXW01000286">
    <property type="protein sequence ID" value="GMI17268.1"/>
    <property type="molecule type" value="Genomic_DNA"/>
</dbReference>
<evidence type="ECO:0000256" key="3">
    <source>
        <dbReference type="ARBA" id="ARBA00023002"/>
    </source>
</evidence>
<keyword evidence="7" id="KW-1185">Reference proteome</keyword>
<proteinExistence type="inferred from homology"/>
<dbReference type="InterPro" id="IPR027443">
    <property type="entry name" value="IPNS-like_sf"/>
</dbReference>
<protein>
    <recommendedName>
        <fullName evidence="5">Aspartyl/asparaginy/proline hydroxylase domain-containing protein</fullName>
    </recommendedName>
</protein>
<evidence type="ECO:0000313" key="6">
    <source>
        <dbReference type="EMBL" id="GMI17268.1"/>
    </source>
</evidence>
<evidence type="ECO:0000256" key="1">
    <source>
        <dbReference type="ARBA" id="ARBA00007730"/>
    </source>
</evidence>
<evidence type="ECO:0000256" key="4">
    <source>
        <dbReference type="SAM" id="MobiDB-lite"/>
    </source>
</evidence>
<sequence length="356" mass="39972">MELSTAASNFAVSRYVGIPPPSIGGEETATRGSISTSPSNPKSDADSRVHSALDSFLSDYYLSKFSKQIALQYIQKIASDETGDQDRIKKWIMRKMNRIVKSPDGCSVWQRGCPEKIPGLMANPVWDVKDFDWVPRIESSFSVILDELLTLRTLDKSGFQPYRAPSTSDKVVPDEVGVQATSKGSWNVFYISLGSVMDFSANKSRCPKTVEILESIPGIYGHSFFSSLAPNSHITPHNGPTNKKLRCFLPLICGGNARLRVGDVESVPLEKGKVLIWDDSFQHESWNDDDSSRITLIFDIWHPQTTMKERKFLSFLGNSQLRAQKKIVEMSGNEENFFSIIDRAQYLEVAKEELWT</sequence>
<dbReference type="SUPFAM" id="SSF51197">
    <property type="entry name" value="Clavaminate synthase-like"/>
    <property type="match status" value="1"/>
</dbReference>
<dbReference type="Pfam" id="PF05118">
    <property type="entry name" value="Asp_Arg_Hydrox"/>
    <property type="match status" value="1"/>
</dbReference>